<protein>
    <submittedName>
        <fullName evidence="1">Uncharacterized protein</fullName>
    </submittedName>
</protein>
<dbReference type="Proteomes" id="UP001341840">
    <property type="component" value="Unassembled WGS sequence"/>
</dbReference>
<comment type="caution">
    <text evidence="1">The sequence shown here is derived from an EMBL/GenBank/DDBJ whole genome shotgun (WGS) entry which is preliminary data.</text>
</comment>
<gene>
    <name evidence="1" type="ORF">PIB30_088661</name>
</gene>
<name>A0ABU6YUI3_9FABA</name>
<evidence type="ECO:0000313" key="2">
    <source>
        <dbReference type="Proteomes" id="UP001341840"/>
    </source>
</evidence>
<sequence length="204" mass="23307">MIIFEELKNVICQNVEPTVMKIVKSILYRRPVLVFGGFIQFQTMSIMDDVSLQQMISIHLENMAYAPVIELYLEFEQIPYVDGAVKEIQPGLAFEGYYSDSEEEFEGNYEIQDANEEDVLEHDIESDVADVANVLANELPFQEPSFMRVLDEDALNAPEFAEDMNLGPTFVPGGEFAIGMEFNSRESVIKAVKEYTIFRGVDYW</sequence>
<proteinExistence type="predicted"/>
<feature type="non-terminal residue" evidence="1">
    <location>
        <position position="204"/>
    </location>
</feature>
<accession>A0ABU6YUI3</accession>
<keyword evidence="2" id="KW-1185">Reference proteome</keyword>
<organism evidence="1 2">
    <name type="scientific">Stylosanthes scabra</name>
    <dbReference type="NCBI Taxonomy" id="79078"/>
    <lineage>
        <taxon>Eukaryota</taxon>
        <taxon>Viridiplantae</taxon>
        <taxon>Streptophyta</taxon>
        <taxon>Embryophyta</taxon>
        <taxon>Tracheophyta</taxon>
        <taxon>Spermatophyta</taxon>
        <taxon>Magnoliopsida</taxon>
        <taxon>eudicotyledons</taxon>
        <taxon>Gunneridae</taxon>
        <taxon>Pentapetalae</taxon>
        <taxon>rosids</taxon>
        <taxon>fabids</taxon>
        <taxon>Fabales</taxon>
        <taxon>Fabaceae</taxon>
        <taxon>Papilionoideae</taxon>
        <taxon>50 kb inversion clade</taxon>
        <taxon>dalbergioids sensu lato</taxon>
        <taxon>Dalbergieae</taxon>
        <taxon>Pterocarpus clade</taxon>
        <taxon>Stylosanthes</taxon>
    </lineage>
</organism>
<reference evidence="1 2" key="1">
    <citation type="journal article" date="2023" name="Plants (Basel)">
        <title>Bridging the Gap: Combining Genomics and Transcriptomics Approaches to Understand Stylosanthes scabra, an Orphan Legume from the Brazilian Caatinga.</title>
        <authorList>
            <person name="Ferreira-Neto J.R.C."/>
            <person name="da Silva M.D."/>
            <person name="Binneck E."/>
            <person name="de Melo N.F."/>
            <person name="da Silva R.H."/>
            <person name="de Melo A.L.T.M."/>
            <person name="Pandolfi V."/>
            <person name="Bustamante F.O."/>
            <person name="Brasileiro-Vidal A.C."/>
            <person name="Benko-Iseppon A.M."/>
        </authorList>
    </citation>
    <scope>NUCLEOTIDE SEQUENCE [LARGE SCALE GENOMIC DNA]</scope>
    <source>
        <tissue evidence="1">Leaves</tissue>
    </source>
</reference>
<evidence type="ECO:0000313" key="1">
    <source>
        <dbReference type="EMBL" id="MED6212969.1"/>
    </source>
</evidence>
<dbReference type="EMBL" id="JASCZI010243274">
    <property type="protein sequence ID" value="MED6212969.1"/>
    <property type="molecule type" value="Genomic_DNA"/>
</dbReference>